<name>I3SQ47_LOTJA</name>
<dbReference type="AlphaFoldDB" id="I3SQ47"/>
<sequence length="63" mass="7192">MNNLYTSSMHHWERHLKISASISTLEAVIYGSMLKAQNYVLLTQIYAASLDYIAPTSRRLMST</sequence>
<evidence type="ECO:0000313" key="1">
    <source>
        <dbReference type="EMBL" id="AFK42389.1"/>
    </source>
</evidence>
<accession>I3SQ47</accession>
<organism evidence="1">
    <name type="scientific">Lotus japonicus</name>
    <name type="common">Lotus corniculatus var. japonicus</name>
    <dbReference type="NCBI Taxonomy" id="34305"/>
    <lineage>
        <taxon>Eukaryota</taxon>
        <taxon>Viridiplantae</taxon>
        <taxon>Streptophyta</taxon>
        <taxon>Embryophyta</taxon>
        <taxon>Tracheophyta</taxon>
        <taxon>Spermatophyta</taxon>
        <taxon>Magnoliopsida</taxon>
        <taxon>eudicotyledons</taxon>
        <taxon>Gunneridae</taxon>
        <taxon>Pentapetalae</taxon>
        <taxon>rosids</taxon>
        <taxon>fabids</taxon>
        <taxon>Fabales</taxon>
        <taxon>Fabaceae</taxon>
        <taxon>Papilionoideae</taxon>
        <taxon>50 kb inversion clade</taxon>
        <taxon>NPAAA clade</taxon>
        <taxon>Hologalegina</taxon>
        <taxon>robinioid clade</taxon>
        <taxon>Loteae</taxon>
        <taxon>Lotus</taxon>
    </lineage>
</organism>
<dbReference type="EMBL" id="BT142595">
    <property type="protein sequence ID" value="AFK42389.1"/>
    <property type="molecule type" value="mRNA"/>
</dbReference>
<reference evidence="1" key="1">
    <citation type="submission" date="2012-05" db="EMBL/GenBank/DDBJ databases">
        <authorList>
            <person name="Krishnakumar V."/>
            <person name="Cheung F."/>
            <person name="Xiao Y."/>
            <person name="Chan A."/>
            <person name="Moskal W.A."/>
            <person name="Town C.D."/>
        </authorList>
    </citation>
    <scope>NUCLEOTIDE SEQUENCE</scope>
</reference>
<protein>
    <submittedName>
        <fullName evidence="1">Uncharacterized protein</fullName>
    </submittedName>
</protein>
<proteinExistence type="evidence at transcript level"/>